<keyword evidence="13 18" id="KW-0547">Nucleotide-binding</keyword>
<dbReference type="Pfam" id="PF08029">
    <property type="entry name" value="HisG_C"/>
    <property type="match status" value="1"/>
</dbReference>
<evidence type="ECO:0000256" key="10">
    <source>
        <dbReference type="ARBA" id="ARBA00022676"/>
    </source>
</evidence>
<evidence type="ECO:0000256" key="7">
    <source>
        <dbReference type="ARBA" id="ARBA00020998"/>
    </source>
</evidence>
<keyword evidence="12 18" id="KW-0479">Metal-binding</keyword>
<reference evidence="21 22" key="1">
    <citation type="journal article" date="2016" name="Nat. Commun.">
        <title>Thousands of microbial genomes shed light on interconnected biogeochemical processes in an aquifer system.</title>
        <authorList>
            <person name="Anantharaman K."/>
            <person name="Brown C.T."/>
            <person name="Hug L.A."/>
            <person name="Sharon I."/>
            <person name="Castelle C.J."/>
            <person name="Probst A.J."/>
            <person name="Thomas B.C."/>
            <person name="Singh A."/>
            <person name="Wilkins M.J."/>
            <person name="Karaoz U."/>
            <person name="Brodie E.L."/>
            <person name="Williams K.H."/>
            <person name="Hubbard S.S."/>
            <person name="Banfield J.F."/>
        </authorList>
    </citation>
    <scope>NUCLEOTIDE SEQUENCE [LARGE SCALE GENOMIC DNA]</scope>
</reference>
<dbReference type="PANTHER" id="PTHR21403:SF8">
    <property type="entry name" value="ATP PHOSPHORIBOSYLTRANSFERASE"/>
    <property type="match status" value="1"/>
</dbReference>
<evidence type="ECO:0000313" key="21">
    <source>
        <dbReference type="EMBL" id="OGG27343.1"/>
    </source>
</evidence>
<organism evidence="21 22">
    <name type="scientific">Candidatus Gottesmanbacteria bacterium RIFCSPLOWO2_01_FULL_39_12b</name>
    <dbReference type="NCBI Taxonomy" id="1798388"/>
    <lineage>
        <taxon>Bacteria</taxon>
        <taxon>Candidatus Gottesmaniibacteriota</taxon>
    </lineage>
</organism>
<dbReference type="FunFam" id="3.30.70.120:FF:000002">
    <property type="entry name" value="ATP phosphoribosyltransferase"/>
    <property type="match status" value="1"/>
</dbReference>
<dbReference type="InterPro" id="IPR001348">
    <property type="entry name" value="ATP_PRibTrfase_HisG"/>
</dbReference>
<evidence type="ECO:0000256" key="4">
    <source>
        <dbReference type="ARBA" id="ARBA00004667"/>
    </source>
</evidence>
<comment type="activity regulation">
    <text evidence="18">Feedback inhibited by histidine.</text>
</comment>
<evidence type="ECO:0000256" key="17">
    <source>
        <dbReference type="ARBA" id="ARBA00024861"/>
    </source>
</evidence>
<proteinExistence type="inferred from homology"/>
<feature type="domain" description="ATP phosphoribosyltransferase catalytic" evidence="19">
    <location>
        <begin position="55"/>
        <end position="211"/>
    </location>
</feature>
<dbReference type="Pfam" id="PF01634">
    <property type="entry name" value="HisG"/>
    <property type="match status" value="1"/>
</dbReference>
<evidence type="ECO:0000256" key="6">
    <source>
        <dbReference type="ARBA" id="ARBA00011946"/>
    </source>
</evidence>
<evidence type="ECO:0000256" key="11">
    <source>
        <dbReference type="ARBA" id="ARBA00022679"/>
    </source>
</evidence>
<dbReference type="NCBIfam" id="TIGR00070">
    <property type="entry name" value="hisG"/>
    <property type="match status" value="1"/>
</dbReference>
<dbReference type="NCBIfam" id="TIGR03455">
    <property type="entry name" value="HisG_C-term"/>
    <property type="match status" value="1"/>
</dbReference>
<comment type="similarity">
    <text evidence="5 18">Belongs to the ATP phosphoribosyltransferase family. Long subfamily.</text>
</comment>
<dbReference type="PROSITE" id="PS01316">
    <property type="entry name" value="ATP_P_PHORIBOSYLTR"/>
    <property type="match status" value="1"/>
</dbReference>
<gene>
    <name evidence="18" type="primary">hisG</name>
    <name evidence="21" type="ORF">A2960_00045</name>
</gene>
<keyword evidence="8 18" id="KW-0963">Cytoplasm</keyword>
<dbReference type="HAMAP" id="MF_00079">
    <property type="entry name" value="HisG_Long"/>
    <property type="match status" value="1"/>
</dbReference>
<dbReference type="Proteomes" id="UP000176609">
    <property type="component" value="Unassembled WGS sequence"/>
</dbReference>
<sequence>MTTNNKNLKLAIQKQGRLTDETLEFLRKSSLEFESYQQKLFSLCRNFPLEIVYVRDDDIGGFVENGVVDLGIIGQNILYEVRPKVKKLLNLRFGFCSLVIAVPKESDVRRLEDLNEKIIATTYPVSTQNFLKKSNVQAKVIKIGGSVEIAPVLGIAEAIVDLSSTGSTLALNDLRIITKIYDSEAVLITNDKFSGQTSKEKLLEKLLLRFKGVLSAKNYKYVMLNAPEEIFPKLKKIVPGLKSPNISQLIKKGWLSVQTVIKEDVFWETVEKLKRVGVSKIIVLPIEKMIT</sequence>
<dbReference type="InterPro" id="IPR013115">
    <property type="entry name" value="HisG_C"/>
</dbReference>
<dbReference type="SUPFAM" id="SSF53850">
    <property type="entry name" value="Periplasmic binding protein-like II"/>
    <property type="match status" value="1"/>
</dbReference>
<comment type="subcellular location">
    <subcellularLocation>
        <location evidence="3 18">Cytoplasm</location>
    </subcellularLocation>
</comment>
<evidence type="ECO:0000256" key="14">
    <source>
        <dbReference type="ARBA" id="ARBA00022840"/>
    </source>
</evidence>
<dbReference type="PANTHER" id="PTHR21403">
    <property type="entry name" value="ATP PHOSPHORIBOSYLTRANSFERASE ATP-PRTASE"/>
    <property type="match status" value="1"/>
</dbReference>
<keyword evidence="9 18" id="KW-0028">Amino-acid biosynthesis</keyword>
<dbReference type="EMBL" id="MFJR01000003">
    <property type="protein sequence ID" value="OGG27343.1"/>
    <property type="molecule type" value="Genomic_DNA"/>
</dbReference>
<dbReference type="InterPro" id="IPR018198">
    <property type="entry name" value="ATP_PRibTrfase_CS"/>
</dbReference>
<dbReference type="GO" id="GO:0000105">
    <property type="term" value="P:L-histidine biosynthetic process"/>
    <property type="evidence" value="ECO:0007669"/>
    <property type="project" value="UniProtKB-UniRule"/>
</dbReference>
<dbReference type="SUPFAM" id="SSF54913">
    <property type="entry name" value="GlnB-like"/>
    <property type="match status" value="1"/>
</dbReference>
<evidence type="ECO:0000259" key="20">
    <source>
        <dbReference type="Pfam" id="PF08029"/>
    </source>
</evidence>
<evidence type="ECO:0000256" key="12">
    <source>
        <dbReference type="ARBA" id="ARBA00022723"/>
    </source>
</evidence>
<comment type="catalytic activity">
    <reaction evidence="1 18">
        <text>1-(5-phospho-beta-D-ribosyl)-ATP + diphosphate = 5-phospho-alpha-D-ribose 1-diphosphate + ATP</text>
        <dbReference type="Rhea" id="RHEA:18473"/>
        <dbReference type="ChEBI" id="CHEBI:30616"/>
        <dbReference type="ChEBI" id="CHEBI:33019"/>
        <dbReference type="ChEBI" id="CHEBI:58017"/>
        <dbReference type="ChEBI" id="CHEBI:73183"/>
        <dbReference type="EC" id="2.4.2.17"/>
    </reaction>
</comment>
<evidence type="ECO:0000256" key="18">
    <source>
        <dbReference type="HAMAP-Rule" id="MF_00079"/>
    </source>
</evidence>
<evidence type="ECO:0000259" key="19">
    <source>
        <dbReference type="Pfam" id="PF01634"/>
    </source>
</evidence>
<dbReference type="GO" id="GO:0005524">
    <property type="term" value="F:ATP binding"/>
    <property type="evidence" value="ECO:0007669"/>
    <property type="project" value="UniProtKB-KW"/>
</dbReference>
<evidence type="ECO:0000256" key="2">
    <source>
        <dbReference type="ARBA" id="ARBA00001946"/>
    </source>
</evidence>
<keyword evidence="11 18" id="KW-0808">Transferase</keyword>
<dbReference type="InterPro" id="IPR020621">
    <property type="entry name" value="ATP-PRT_HisG_long"/>
</dbReference>
<dbReference type="GO" id="GO:0003879">
    <property type="term" value="F:ATP phosphoribosyltransferase activity"/>
    <property type="evidence" value="ECO:0007669"/>
    <property type="project" value="UniProtKB-UniRule"/>
</dbReference>
<dbReference type="EC" id="2.4.2.17" evidence="6 18"/>
<evidence type="ECO:0000256" key="9">
    <source>
        <dbReference type="ARBA" id="ARBA00022605"/>
    </source>
</evidence>
<dbReference type="InterPro" id="IPR015867">
    <property type="entry name" value="N-reg_PII/ATP_PRibTrfase_C"/>
</dbReference>
<keyword evidence="14 18" id="KW-0067">ATP-binding</keyword>
<comment type="caution">
    <text evidence="21">The sequence shown here is derived from an EMBL/GenBank/DDBJ whole genome shotgun (WGS) entry which is preliminary data.</text>
</comment>
<evidence type="ECO:0000256" key="5">
    <source>
        <dbReference type="ARBA" id="ARBA00007955"/>
    </source>
</evidence>
<accession>A0A1F6AS60</accession>
<dbReference type="GO" id="GO:0000287">
    <property type="term" value="F:magnesium ion binding"/>
    <property type="evidence" value="ECO:0007669"/>
    <property type="project" value="UniProtKB-UniRule"/>
</dbReference>
<evidence type="ECO:0000256" key="16">
    <source>
        <dbReference type="ARBA" id="ARBA00023102"/>
    </source>
</evidence>
<keyword evidence="10 18" id="KW-0328">Glycosyltransferase</keyword>
<keyword evidence="15 18" id="KW-0460">Magnesium</keyword>
<evidence type="ECO:0000256" key="15">
    <source>
        <dbReference type="ARBA" id="ARBA00022842"/>
    </source>
</evidence>
<dbReference type="Gene3D" id="3.30.70.120">
    <property type="match status" value="1"/>
</dbReference>
<name>A0A1F6AS60_9BACT</name>
<comment type="cofactor">
    <cofactor evidence="2 18">
        <name>Mg(2+)</name>
        <dbReference type="ChEBI" id="CHEBI:18420"/>
    </cofactor>
</comment>
<evidence type="ECO:0000256" key="3">
    <source>
        <dbReference type="ARBA" id="ARBA00004496"/>
    </source>
</evidence>
<evidence type="ECO:0000256" key="13">
    <source>
        <dbReference type="ARBA" id="ARBA00022741"/>
    </source>
</evidence>
<comment type="function">
    <text evidence="17 18">Catalyzes the condensation of ATP and 5-phosphoribose 1-diphosphate to form N'-(5'-phosphoribosyl)-ATP (PR-ATP). Has a crucial role in the pathway because the rate of histidine biosynthesis seems to be controlled primarily by regulation of HisG enzymatic activity.</text>
</comment>
<evidence type="ECO:0000256" key="1">
    <source>
        <dbReference type="ARBA" id="ARBA00000915"/>
    </source>
</evidence>
<feature type="domain" description="Histidine biosynthesis HisG C-terminal" evidence="20">
    <location>
        <begin position="216"/>
        <end position="288"/>
    </location>
</feature>
<dbReference type="InterPro" id="IPR013820">
    <property type="entry name" value="ATP_PRibTrfase_cat"/>
</dbReference>
<dbReference type="AlphaFoldDB" id="A0A1F6AS60"/>
<dbReference type="UniPathway" id="UPA00031">
    <property type="reaction ID" value="UER00006"/>
</dbReference>
<comment type="pathway">
    <text evidence="4 18">Amino-acid biosynthesis; L-histidine biosynthesis; L-histidine from 5-phospho-alpha-D-ribose 1-diphosphate: step 1/9.</text>
</comment>
<dbReference type="Gene3D" id="3.40.190.10">
    <property type="entry name" value="Periplasmic binding protein-like II"/>
    <property type="match status" value="2"/>
</dbReference>
<dbReference type="GO" id="GO:0005737">
    <property type="term" value="C:cytoplasm"/>
    <property type="evidence" value="ECO:0007669"/>
    <property type="project" value="UniProtKB-SubCell"/>
</dbReference>
<dbReference type="InterPro" id="IPR011322">
    <property type="entry name" value="N-reg_PII-like_a/b"/>
</dbReference>
<protein>
    <recommendedName>
        <fullName evidence="7 18">ATP phosphoribosyltransferase</fullName>
        <shortName evidence="18">ATP-PRT</shortName>
        <shortName evidence="18">ATP-PRTase</shortName>
        <ecNumber evidence="6 18">2.4.2.17</ecNumber>
    </recommendedName>
</protein>
<keyword evidence="16 18" id="KW-0368">Histidine biosynthesis</keyword>
<evidence type="ECO:0000313" key="22">
    <source>
        <dbReference type="Proteomes" id="UP000176609"/>
    </source>
</evidence>
<evidence type="ECO:0000256" key="8">
    <source>
        <dbReference type="ARBA" id="ARBA00022490"/>
    </source>
</evidence>